<dbReference type="InterPro" id="IPR036047">
    <property type="entry name" value="F-box-like_dom_sf"/>
</dbReference>
<evidence type="ECO:0000313" key="3">
    <source>
        <dbReference type="Proteomes" id="UP001642260"/>
    </source>
</evidence>
<dbReference type="InterPro" id="IPR017451">
    <property type="entry name" value="F-box-assoc_interact_dom"/>
</dbReference>
<proteinExistence type="predicted"/>
<reference evidence="2 3" key="1">
    <citation type="submission" date="2022-03" db="EMBL/GenBank/DDBJ databases">
        <authorList>
            <person name="Macdonald S."/>
            <person name="Ahmed S."/>
            <person name="Newling K."/>
        </authorList>
    </citation>
    <scope>NUCLEOTIDE SEQUENCE [LARGE SCALE GENOMIC DNA]</scope>
</reference>
<protein>
    <recommendedName>
        <fullName evidence="1">F-box domain-containing protein</fullName>
    </recommendedName>
</protein>
<dbReference type="InterPro" id="IPR001810">
    <property type="entry name" value="F-box_dom"/>
</dbReference>
<feature type="domain" description="F-box" evidence="1">
    <location>
        <begin position="4"/>
        <end position="53"/>
    </location>
</feature>
<dbReference type="PROSITE" id="PS50181">
    <property type="entry name" value="FBOX"/>
    <property type="match status" value="1"/>
</dbReference>
<dbReference type="SMART" id="SM00256">
    <property type="entry name" value="FBOX"/>
    <property type="match status" value="1"/>
</dbReference>
<evidence type="ECO:0000313" key="2">
    <source>
        <dbReference type="EMBL" id="CAH8356447.1"/>
    </source>
</evidence>
<sequence length="194" mass="23077">MAFSSTLSMLPLDLIREIILRTPAESLVRSMLKCKKWNTLINDKDKKFIYEHLDRSPVRFLRTDQTVQAMDLVNRTRSHLPILDNFPYFMSDMRYSIHCDGLMLCSWDNQCSFPKVKFTKLALWNPLTRNINWVEPRPSSRLFVTFDYYGIGYQNNSRCDYKILRFAARHYKAPVEIYECKSKLWRILDEVLAC</sequence>
<dbReference type="AlphaFoldDB" id="A0ABC8KBX3"/>
<dbReference type="Pfam" id="PF00646">
    <property type="entry name" value="F-box"/>
    <property type="match status" value="1"/>
</dbReference>
<dbReference type="Proteomes" id="UP001642260">
    <property type="component" value="Unassembled WGS sequence"/>
</dbReference>
<name>A0ABC8KBX3_ERUVS</name>
<dbReference type="EMBL" id="CAKOAT010217376">
    <property type="protein sequence ID" value="CAH8356447.1"/>
    <property type="molecule type" value="Genomic_DNA"/>
</dbReference>
<dbReference type="PANTHER" id="PTHR31672">
    <property type="entry name" value="BNACNNG10540D PROTEIN"/>
    <property type="match status" value="1"/>
</dbReference>
<keyword evidence="3" id="KW-1185">Reference proteome</keyword>
<accession>A0ABC8KBX3</accession>
<dbReference type="InterPro" id="IPR006527">
    <property type="entry name" value="F-box-assoc_dom_typ1"/>
</dbReference>
<dbReference type="SUPFAM" id="SSF81383">
    <property type="entry name" value="F-box domain"/>
    <property type="match status" value="1"/>
</dbReference>
<evidence type="ECO:0000259" key="1">
    <source>
        <dbReference type="PROSITE" id="PS50181"/>
    </source>
</evidence>
<gene>
    <name evidence="2" type="ORF">ERUC_LOCUS22202</name>
</gene>
<comment type="caution">
    <text evidence="2">The sequence shown here is derived from an EMBL/GenBank/DDBJ whole genome shotgun (WGS) entry which is preliminary data.</text>
</comment>
<dbReference type="NCBIfam" id="TIGR01640">
    <property type="entry name" value="F_box_assoc_1"/>
    <property type="match status" value="1"/>
</dbReference>
<dbReference type="PANTHER" id="PTHR31672:SF13">
    <property type="entry name" value="F-BOX PROTEIN CPR30-LIKE"/>
    <property type="match status" value="1"/>
</dbReference>
<dbReference type="Pfam" id="PF07734">
    <property type="entry name" value="FBA_1"/>
    <property type="match status" value="1"/>
</dbReference>
<dbReference type="InterPro" id="IPR050796">
    <property type="entry name" value="SCF_F-box_component"/>
</dbReference>
<organism evidence="2 3">
    <name type="scientific">Eruca vesicaria subsp. sativa</name>
    <name type="common">Garden rocket</name>
    <name type="synonym">Eruca sativa</name>
    <dbReference type="NCBI Taxonomy" id="29727"/>
    <lineage>
        <taxon>Eukaryota</taxon>
        <taxon>Viridiplantae</taxon>
        <taxon>Streptophyta</taxon>
        <taxon>Embryophyta</taxon>
        <taxon>Tracheophyta</taxon>
        <taxon>Spermatophyta</taxon>
        <taxon>Magnoliopsida</taxon>
        <taxon>eudicotyledons</taxon>
        <taxon>Gunneridae</taxon>
        <taxon>Pentapetalae</taxon>
        <taxon>rosids</taxon>
        <taxon>malvids</taxon>
        <taxon>Brassicales</taxon>
        <taxon>Brassicaceae</taxon>
        <taxon>Brassiceae</taxon>
        <taxon>Eruca</taxon>
    </lineage>
</organism>